<name>A0AAV5RMS5_STABA</name>
<evidence type="ECO:0000313" key="2">
    <source>
        <dbReference type="Proteomes" id="UP001362899"/>
    </source>
</evidence>
<evidence type="ECO:0000313" key="1">
    <source>
        <dbReference type="EMBL" id="GMM52463.1"/>
    </source>
</evidence>
<keyword evidence="2" id="KW-1185">Reference proteome</keyword>
<gene>
    <name evidence="1" type="ORF">DASB73_034260</name>
</gene>
<protein>
    <submittedName>
        <fullName evidence="1">Uncharacterized protein</fullName>
    </submittedName>
</protein>
<dbReference type="EMBL" id="BTGC01000008">
    <property type="protein sequence ID" value="GMM52463.1"/>
    <property type="molecule type" value="Genomic_DNA"/>
</dbReference>
<accession>A0AAV5RMS5</accession>
<organism evidence="1 2">
    <name type="scientific">Starmerella bacillaris</name>
    <name type="common">Yeast</name>
    <name type="synonym">Candida zemplinina</name>
    <dbReference type="NCBI Taxonomy" id="1247836"/>
    <lineage>
        <taxon>Eukaryota</taxon>
        <taxon>Fungi</taxon>
        <taxon>Dikarya</taxon>
        <taxon>Ascomycota</taxon>
        <taxon>Saccharomycotina</taxon>
        <taxon>Dipodascomycetes</taxon>
        <taxon>Dipodascales</taxon>
        <taxon>Trichomonascaceae</taxon>
        <taxon>Starmerella</taxon>
    </lineage>
</organism>
<comment type="caution">
    <text evidence="1">The sequence shown here is derived from an EMBL/GenBank/DDBJ whole genome shotgun (WGS) entry which is preliminary data.</text>
</comment>
<reference evidence="1 2" key="1">
    <citation type="journal article" date="2023" name="Elife">
        <title>Identification of key yeast species and microbe-microbe interactions impacting larval growth of Drosophila in the wild.</title>
        <authorList>
            <person name="Mure A."/>
            <person name="Sugiura Y."/>
            <person name="Maeda R."/>
            <person name="Honda K."/>
            <person name="Sakurai N."/>
            <person name="Takahashi Y."/>
            <person name="Watada M."/>
            <person name="Katoh T."/>
            <person name="Gotoh A."/>
            <person name="Gotoh Y."/>
            <person name="Taniguchi I."/>
            <person name="Nakamura K."/>
            <person name="Hayashi T."/>
            <person name="Katayama T."/>
            <person name="Uemura T."/>
            <person name="Hattori Y."/>
        </authorList>
    </citation>
    <scope>NUCLEOTIDE SEQUENCE [LARGE SCALE GENOMIC DNA]</scope>
    <source>
        <strain evidence="1 2">SB-73</strain>
    </source>
</reference>
<dbReference type="AlphaFoldDB" id="A0AAV5RMS5"/>
<dbReference type="Proteomes" id="UP001362899">
    <property type="component" value="Unassembled WGS sequence"/>
</dbReference>
<sequence>MKARMFVSAGNEFLTPGMTQFKFRVYIKFNGVTASFENIGNFMESFLNSEFYNSWTNCIYEQTKTGFIIVFSNHGPYRDELGNQARRQIQSIDVGVDITDENEFHDSYDEILRLCDYGFKTVFKTFETVAPAVFSSKCQNIFQLKRLVAPIQRALDLNNEANANKIRIIAESGVIPNNDKLFMKSLQWENLGYYFKPMEYTSRKFIILDDDDGSENVHVPCFLNPGVI</sequence>
<proteinExistence type="predicted"/>